<proteinExistence type="predicted"/>
<accession>A0A160DGK2</accession>
<sequence length="104" mass="11836">MVAPFMKKCQRCGTTKSYSCFNKRAASSDGLQSYCKECVKAYRDNKRYVKKPDTAPVGQDRMCSTCRNVYDISCFHKKGGGKIRSECKFCVSARWTRYSQNKAG</sequence>
<keyword evidence="1" id="KW-0378">Hydrolase</keyword>
<reference evidence="1 2" key="1">
    <citation type="submission" date="2016-03" db="EMBL/GenBank/DDBJ databases">
        <authorList>
            <person name="Rimple P."/>
            <person name="Montgomery M.T."/>
            <person name="Guerrero C.A."/>
            <person name="Mavrich T.N."/>
            <person name="Pope W.H."/>
            <person name="Garlena R.A."/>
            <person name="Russell D.A."/>
            <person name="Jacobs-Sera D."/>
            <person name="Hendrix R.W."/>
            <person name="Hatfull G.F."/>
        </authorList>
    </citation>
    <scope>NUCLEOTIDE SEQUENCE [LARGE SCALE GENOMIC DNA]</scope>
</reference>
<gene>
    <name evidence="1" type="primary">2</name>
    <name evidence="1" type="ORF">PBI_PATRICKSTAR_2</name>
</gene>
<dbReference type="EMBL" id="KU998252">
    <property type="protein sequence ID" value="ANA87236.1"/>
    <property type="molecule type" value="Genomic_DNA"/>
</dbReference>
<evidence type="ECO:0000313" key="2">
    <source>
        <dbReference type="Proteomes" id="UP000229511"/>
    </source>
</evidence>
<dbReference type="GO" id="GO:0004519">
    <property type="term" value="F:endonuclease activity"/>
    <property type="evidence" value="ECO:0007669"/>
    <property type="project" value="UniProtKB-KW"/>
</dbReference>
<name>A0A160DGK2_9CAUD</name>
<dbReference type="Proteomes" id="UP000229511">
    <property type="component" value="Genome"/>
</dbReference>
<evidence type="ECO:0000313" key="1">
    <source>
        <dbReference type="EMBL" id="ANA87236.1"/>
    </source>
</evidence>
<keyword evidence="1" id="KW-0540">Nuclease</keyword>
<organism evidence="1 2">
    <name type="scientific">Gordonia phage PatrickStar</name>
    <dbReference type="NCBI Taxonomy" id="1838076"/>
    <lineage>
        <taxon>Viruses</taxon>
        <taxon>Duplodnaviria</taxon>
        <taxon>Heunggongvirae</taxon>
        <taxon>Uroviricota</taxon>
        <taxon>Caudoviricetes</taxon>
        <taxon>Orchidvirus</taxon>
        <taxon>Orchidvirus orchid</taxon>
    </lineage>
</organism>
<protein>
    <submittedName>
        <fullName evidence="1">HNH endonuclease</fullName>
    </submittedName>
</protein>
<keyword evidence="1" id="KW-0255">Endonuclease</keyword>